<evidence type="ECO:0000256" key="6">
    <source>
        <dbReference type="PIRSR" id="PIRSR604254-1"/>
    </source>
</evidence>
<evidence type="ECO:0000256" key="4">
    <source>
        <dbReference type="ARBA" id="ARBA00022989"/>
    </source>
</evidence>
<keyword evidence="6" id="KW-0479">Metal-binding</keyword>
<feature type="region of interest" description="Disordered" evidence="7">
    <location>
        <begin position="22"/>
        <end position="54"/>
    </location>
</feature>
<dbReference type="AlphaFoldDB" id="A0A6P6XK20"/>
<dbReference type="OMA" id="FLMRMLV"/>
<dbReference type="KEGG" id="dpte:113788486"/>
<feature type="binding site" evidence="6">
    <location>
        <position position="296"/>
    </location>
    <ligand>
        <name>Zn(2+)</name>
        <dbReference type="ChEBI" id="CHEBI:29105"/>
    </ligand>
</feature>
<feature type="binding site" evidence="6">
    <location>
        <position position="147"/>
    </location>
    <ligand>
        <name>Zn(2+)</name>
        <dbReference type="ChEBI" id="CHEBI:29105"/>
    </ligand>
</feature>
<evidence type="ECO:0000256" key="1">
    <source>
        <dbReference type="ARBA" id="ARBA00004141"/>
    </source>
</evidence>
<feature type="transmembrane region" description="Helical" evidence="8">
    <location>
        <begin position="170"/>
        <end position="189"/>
    </location>
</feature>
<dbReference type="OrthoDB" id="535992at2759"/>
<feature type="transmembrane region" description="Helical" evidence="8">
    <location>
        <begin position="225"/>
        <end position="244"/>
    </location>
</feature>
<dbReference type="GO" id="GO:0038023">
    <property type="term" value="F:signaling receptor activity"/>
    <property type="evidence" value="ECO:0007669"/>
    <property type="project" value="TreeGrafter"/>
</dbReference>
<dbReference type="InParanoid" id="A0A6P6XK20"/>
<evidence type="ECO:0000256" key="3">
    <source>
        <dbReference type="ARBA" id="ARBA00022692"/>
    </source>
</evidence>
<dbReference type="FunCoup" id="A0A6P6XK20">
    <property type="interactions" value="62"/>
</dbReference>
<dbReference type="Pfam" id="PF03006">
    <property type="entry name" value="HlyIII"/>
    <property type="match status" value="1"/>
</dbReference>
<protein>
    <submittedName>
        <fullName evidence="10">Progestin and adipoQ receptor family member 4-like</fullName>
    </submittedName>
</protein>
<dbReference type="GO" id="GO:0046872">
    <property type="term" value="F:metal ion binding"/>
    <property type="evidence" value="ECO:0007669"/>
    <property type="project" value="UniProtKB-KW"/>
</dbReference>
<evidence type="ECO:0000256" key="8">
    <source>
        <dbReference type="SAM" id="Phobius"/>
    </source>
</evidence>
<evidence type="ECO:0000256" key="7">
    <source>
        <dbReference type="SAM" id="MobiDB-lite"/>
    </source>
</evidence>
<keyword evidence="9" id="KW-1185">Reference proteome</keyword>
<evidence type="ECO:0000313" key="10">
    <source>
        <dbReference type="RefSeq" id="XP_027193742.1"/>
    </source>
</evidence>
<keyword evidence="4 8" id="KW-1133">Transmembrane helix</keyword>
<organism evidence="9 10">
    <name type="scientific">Dermatophagoides pteronyssinus</name>
    <name type="common">European house dust mite</name>
    <dbReference type="NCBI Taxonomy" id="6956"/>
    <lineage>
        <taxon>Eukaryota</taxon>
        <taxon>Metazoa</taxon>
        <taxon>Ecdysozoa</taxon>
        <taxon>Arthropoda</taxon>
        <taxon>Chelicerata</taxon>
        <taxon>Arachnida</taxon>
        <taxon>Acari</taxon>
        <taxon>Acariformes</taxon>
        <taxon>Sarcoptiformes</taxon>
        <taxon>Astigmata</taxon>
        <taxon>Psoroptidia</taxon>
        <taxon>Analgoidea</taxon>
        <taxon>Pyroglyphidae</taxon>
        <taxon>Dermatophagoidinae</taxon>
        <taxon>Dermatophagoides</taxon>
    </lineage>
</organism>
<dbReference type="PANTHER" id="PTHR20855:SF138">
    <property type="entry name" value="PROGESTIN AND ADIPOQ RECEPTOR FAMILY MEMBER 4"/>
    <property type="match status" value="1"/>
</dbReference>
<comment type="subcellular location">
    <subcellularLocation>
        <location evidence="1">Membrane</location>
        <topology evidence="1">Multi-pass membrane protein</topology>
    </subcellularLocation>
</comment>
<evidence type="ECO:0000313" key="9">
    <source>
        <dbReference type="Proteomes" id="UP000515146"/>
    </source>
</evidence>
<dbReference type="GO" id="GO:0016020">
    <property type="term" value="C:membrane"/>
    <property type="evidence" value="ECO:0007669"/>
    <property type="project" value="UniProtKB-SubCell"/>
</dbReference>
<comment type="similarity">
    <text evidence="2">Belongs to the ADIPOR family.</text>
</comment>
<dbReference type="PANTHER" id="PTHR20855">
    <property type="entry name" value="ADIPOR/PROGESTIN RECEPTOR-RELATED"/>
    <property type="match status" value="1"/>
</dbReference>
<gene>
    <name evidence="10" type="primary">LOC113788486</name>
</gene>
<dbReference type="InterPro" id="IPR004254">
    <property type="entry name" value="AdipoR/HlyIII-related"/>
</dbReference>
<feature type="transmembrane region" description="Helical" evidence="8">
    <location>
        <begin position="195"/>
        <end position="213"/>
    </location>
</feature>
<keyword evidence="6" id="KW-0862">Zinc</keyword>
<sequence length="323" mass="38953">MAVVFEVVVRLVIKDSMANNPNHQSLCRRRRRQSREQKSINQQQQHEQKHRQQQPKYYEFDQMPEYLRFNQWIHSGYRSPQLSTIECLKSCFELHNETMNIWTHLLSILYILYNFRTIFITKFYNSKLIYFHIISCLSSWIGSLLYHIFMNHRLGRKIYYPLLKIDMFGIWITQTFGALTTIQASLIMFDESFRLYFSVIYLAISMVVLYECLQAKESWQRSTSFSILFLMRLICFMIRLRTHYNPNQMSLLLKIFKYRHIIGQEIWPIIGAIIASTKIPERFFHNGQFDYFLNSHNIMHCLVVMGGLHMHWSFTDDIQFFIN</sequence>
<feature type="transmembrane region" description="Helical" evidence="8">
    <location>
        <begin position="128"/>
        <end position="149"/>
    </location>
</feature>
<feature type="transmembrane region" description="Helical" evidence="8">
    <location>
        <begin position="99"/>
        <end position="116"/>
    </location>
</feature>
<evidence type="ECO:0000256" key="5">
    <source>
        <dbReference type="ARBA" id="ARBA00023136"/>
    </source>
</evidence>
<evidence type="ECO:0000256" key="2">
    <source>
        <dbReference type="ARBA" id="ARBA00007018"/>
    </source>
</evidence>
<accession>A0A6P6XK20</accession>
<name>A0A6P6XK20_DERPT</name>
<dbReference type="Proteomes" id="UP000515146">
    <property type="component" value="Unplaced"/>
</dbReference>
<reference evidence="10" key="1">
    <citation type="submission" date="2025-08" db="UniProtKB">
        <authorList>
            <consortium name="RefSeq"/>
        </authorList>
    </citation>
    <scope>IDENTIFICATION</scope>
    <source>
        <strain evidence="10">Airmid</strain>
    </source>
</reference>
<keyword evidence="5 8" id="KW-0472">Membrane</keyword>
<feature type="binding site" evidence="6">
    <location>
        <position position="300"/>
    </location>
    <ligand>
        <name>Zn(2+)</name>
        <dbReference type="ChEBI" id="CHEBI:29105"/>
    </ligand>
</feature>
<proteinExistence type="inferred from homology"/>
<dbReference type="RefSeq" id="XP_027193742.1">
    <property type="nucleotide sequence ID" value="XM_027337941.1"/>
</dbReference>
<keyword evidence="3 8" id="KW-0812">Transmembrane</keyword>